<dbReference type="InterPro" id="IPR036770">
    <property type="entry name" value="Ankyrin_rpt-contain_sf"/>
</dbReference>
<feature type="repeat" description="ANK" evidence="3">
    <location>
        <begin position="734"/>
        <end position="766"/>
    </location>
</feature>
<feature type="repeat" description="ANK" evidence="3">
    <location>
        <begin position="863"/>
        <end position="895"/>
    </location>
</feature>
<dbReference type="SMART" id="SM00248">
    <property type="entry name" value="ANK"/>
    <property type="match status" value="11"/>
</dbReference>
<dbReference type="OrthoDB" id="307920at2"/>
<proteinExistence type="predicted"/>
<dbReference type="SUPFAM" id="SSF48403">
    <property type="entry name" value="Ankyrin repeat"/>
    <property type="match status" value="2"/>
</dbReference>
<dbReference type="AlphaFoldDB" id="A0A3L8PV40"/>
<gene>
    <name evidence="4" type="ORF">D5018_18070</name>
</gene>
<evidence type="ECO:0000256" key="2">
    <source>
        <dbReference type="ARBA" id="ARBA00023043"/>
    </source>
</evidence>
<dbReference type="RefSeq" id="WP_121840393.1">
    <property type="nucleotide sequence ID" value="NZ_ML014831.1"/>
</dbReference>
<dbReference type="PROSITE" id="PS50297">
    <property type="entry name" value="ANK_REP_REGION"/>
    <property type="match status" value="4"/>
</dbReference>
<evidence type="ECO:0000256" key="3">
    <source>
        <dbReference type="PROSITE-ProRule" id="PRU00023"/>
    </source>
</evidence>
<evidence type="ECO:0000313" key="4">
    <source>
        <dbReference type="EMBL" id="RLV58288.1"/>
    </source>
</evidence>
<dbReference type="Pfam" id="PF12796">
    <property type="entry name" value="Ank_2"/>
    <property type="match status" value="2"/>
</dbReference>
<feature type="repeat" description="ANK" evidence="3">
    <location>
        <begin position="663"/>
        <end position="685"/>
    </location>
</feature>
<dbReference type="EMBL" id="QZEI01000082">
    <property type="protein sequence ID" value="RLV58288.1"/>
    <property type="molecule type" value="Genomic_DNA"/>
</dbReference>
<sequence length="1273" mass="143404">MAAPESTTRSLPIGGWELLTNDGDEYNWKTSNQSTHLDNDDVILRTTKLNESLDQLSEHWEQSESKEVDLSAHTQLKRSFLRLEDSGVEHHYELLLKGIYASQLAELLNNDSIPQETKTECLISISRQIKATNNKVPDLRCHIAYLRCAKHDLTSEFLFSETHTIAAINQIFMAQFPSFDRANLPSCMDHFGFPISALIDKPKTPSILTGNQQFVYQQLVTIFYTPFYLSRQFRHHQNAVLSALLEDTLHNSDVPPLSPSDQLAIALCHTDLQDTLTSALQTLESDQALVTLDSLFFGIQTPQNQINEQLCASLSAKFIPQDVPLPILLPLLDSVTEQIKDYETVRQWASYLHDYLISSQHKWLCQYCATKLCQILQDCYADDSAVPFKEVDESQELTTLIATLESKILREKELTCERNIQQTSTLSEFLEAIKANHKLDLPINNPYYSQAIIDHLSTLSPQCDFETLIKVTGLLDEQPPSPSLHEAFIDYVNKVQPHQKAKIHSATKLINYQQNIAQLTALAYFSDAKHGQQKPTFEKDAINQLSVDEVNELSSEWLRQHYNDAEGLQILLVVSIKLSSQRLQDEVLTLSESASIVSWADVVTNIEDDHWFAITSEYIKAISKIMDENGSFLFHATISDLRGNLLTSWLKLYLLDFKQRDSTGNTPLHHACLYGDEAILSLLLQPSLHRLPMNQINRDGDTALHIATENNNVSCVRVLLNHKDTHQGAKNSFTGKTPLHYAIKEQSQALINLLINYNPKLLEIQDNEGYSPIALVLKSYPKLFEVLMEHDKFNPDVAVTRQLSTIAFALELKRDDLCCRLLQHYPKLPLQGQHLLHLGVNCPKAFSYLLRKLRSEKDQLNDDGCAPLHLASAAGDLEVITELLEANANRQMLTRDNKSALFFALNTAGSINALRELLEQGVLIQTLHFSPLSLLKHAHTFDNVEGLEYLLGTSLLSSRFAQAALTDDSDLNLFHCAIGKDAPNCIKYLASSQQFNHLNIAISKGEHAGLTPLMLAAKLNKAYAVNTLCEVYPEAYFTTNKQGYSAALIAVIYSSTEALQTLIDADEQCLRDRCLVKGRFFRLNPLQLAAHLDLDDVVTTILACAPNSITFFHDKGFSLAHIATESRAHKVLKILPSEWLDYAIVNKPYEGYTCLHLAVELSCKNSHHLETLELLTQLGATIDKATTRINYTNMSGWRWQTASTLLAPITLCAVLDNLLAAKILIQAGSKPLFLLSKSDWEHFIFDYARKYVDERYPLDKANKKFLLRTIVGD</sequence>
<organism evidence="4 5">
    <name type="scientific">Parashewanella curva</name>
    <dbReference type="NCBI Taxonomy" id="2338552"/>
    <lineage>
        <taxon>Bacteria</taxon>
        <taxon>Pseudomonadati</taxon>
        <taxon>Pseudomonadota</taxon>
        <taxon>Gammaproteobacteria</taxon>
        <taxon>Alteromonadales</taxon>
        <taxon>Shewanellaceae</taxon>
        <taxon>Parashewanella</taxon>
    </lineage>
</organism>
<dbReference type="PANTHER" id="PTHR24173">
    <property type="entry name" value="ANKYRIN REPEAT CONTAINING"/>
    <property type="match status" value="1"/>
</dbReference>
<dbReference type="InterPro" id="IPR002110">
    <property type="entry name" value="Ankyrin_rpt"/>
</dbReference>
<accession>A0A3L8PV40</accession>
<dbReference type="PANTHER" id="PTHR24173:SF74">
    <property type="entry name" value="ANKYRIN REPEAT DOMAIN-CONTAINING PROTEIN 16"/>
    <property type="match status" value="1"/>
</dbReference>
<keyword evidence="5" id="KW-1185">Reference proteome</keyword>
<dbReference type="PROSITE" id="PS50088">
    <property type="entry name" value="ANK_REPEAT"/>
    <property type="match status" value="4"/>
</dbReference>
<keyword evidence="1" id="KW-0677">Repeat</keyword>
<dbReference type="Proteomes" id="UP000281474">
    <property type="component" value="Unassembled WGS sequence"/>
</dbReference>
<comment type="caution">
    <text evidence="4">The sequence shown here is derived from an EMBL/GenBank/DDBJ whole genome shotgun (WGS) entry which is preliminary data.</text>
</comment>
<name>A0A3L8PV40_9GAMM</name>
<reference evidence="4 5" key="1">
    <citation type="submission" date="2018-09" db="EMBL/GenBank/DDBJ databases">
        <title>Phylogeny of the Shewanellaceae, and recommendation for two new genera, Pseudoshewanella and Parashewanella.</title>
        <authorList>
            <person name="Wang G."/>
        </authorList>
    </citation>
    <scope>NUCLEOTIDE SEQUENCE [LARGE SCALE GENOMIC DNA]</scope>
    <source>
        <strain evidence="4 5">C51</strain>
    </source>
</reference>
<dbReference type="Gene3D" id="1.25.40.20">
    <property type="entry name" value="Ankyrin repeat-containing domain"/>
    <property type="match status" value="3"/>
</dbReference>
<protein>
    <submittedName>
        <fullName evidence="4">Ankyrin repeat domain-containing protein</fullName>
    </submittedName>
</protein>
<feature type="repeat" description="ANK" evidence="3">
    <location>
        <begin position="699"/>
        <end position="722"/>
    </location>
</feature>
<evidence type="ECO:0000313" key="5">
    <source>
        <dbReference type="Proteomes" id="UP000281474"/>
    </source>
</evidence>
<keyword evidence="2 3" id="KW-0040">ANK repeat</keyword>
<dbReference type="Pfam" id="PF00023">
    <property type="entry name" value="Ank"/>
    <property type="match status" value="1"/>
</dbReference>
<evidence type="ECO:0000256" key="1">
    <source>
        <dbReference type="ARBA" id="ARBA00022737"/>
    </source>
</evidence>